<dbReference type="InterPro" id="IPR007324">
    <property type="entry name" value="Sugar-bd_dom_put"/>
</dbReference>
<dbReference type="Pfam" id="PF04198">
    <property type="entry name" value="Sugar-bind"/>
    <property type="match status" value="1"/>
</dbReference>
<evidence type="ECO:0000256" key="1">
    <source>
        <dbReference type="ARBA" id="ARBA00010466"/>
    </source>
</evidence>
<reference evidence="6 7" key="1">
    <citation type="submission" date="2020-07" db="EMBL/GenBank/DDBJ databases">
        <title>Facklamia lactis sp. nov., isolated from raw milk.</title>
        <authorList>
            <person name="Doll E.V."/>
            <person name="Huptas C."/>
            <person name="Staib L."/>
            <person name="Wenning M."/>
            <person name="Scherer S."/>
        </authorList>
    </citation>
    <scope>NUCLEOTIDE SEQUENCE [LARGE SCALE GENOMIC DNA]</scope>
    <source>
        <strain evidence="6 7">DSM 111018</strain>
    </source>
</reference>
<dbReference type="InterPro" id="IPR037171">
    <property type="entry name" value="NagB/RpiA_transferase-like"/>
</dbReference>
<evidence type="ECO:0000313" key="6">
    <source>
        <dbReference type="EMBL" id="MBG9987264.1"/>
    </source>
</evidence>
<comment type="similarity">
    <text evidence="1">Belongs to the SorC transcriptional regulatory family.</text>
</comment>
<accession>A0ABS0LTB0</accession>
<gene>
    <name evidence="6" type="ORF">HZY91_10340</name>
</gene>
<evidence type="ECO:0000313" key="7">
    <source>
        <dbReference type="Proteomes" id="UP000721415"/>
    </source>
</evidence>
<keyword evidence="2" id="KW-0805">Transcription regulation</keyword>
<dbReference type="Pfam" id="PF13412">
    <property type="entry name" value="HTH_24"/>
    <property type="match status" value="1"/>
</dbReference>
<keyword evidence="3" id="KW-0238">DNA-binding</keyword>
<evidence type="ECO:0000256" key="4">
    <source>
        <dbReference type="ARBA" id="ARBA00023163"/>
    </source>
</evidence>
<dbReference type="RefSeq" id="WP_197116187.1">
    <property type="nucleotide sequence ID" value="NZ_JACBXQ010000007.1"/>
</dbReference>
<dbReference type="SUPFAM" id="SSF100950">
    <property type="entry name" value="NagB/RpiA/CoA transferase-like"/>
    <property type="match status" value="1"/>
</dbReference>
<dbReference type="Gene3D" id="3.40.50.1360">
    <property type="match status" value="1"/>
</dbReference>
<sequence>MIDDIDLIVSVAIDYYQNNISQTDIAKKIHASRPTVSNLLKRAKELGIVKIYIHHPQYEKHKQQSIIKEKYQLDTVIITSDGGDPNHHKELVGKACANYLKNHLPNLKQIGIGWGTTLYEFVEAMPPLKHPAIEIVSLMGGFGIENVKFHSNHLTYKLAERLQGTPIFFNAPAIAESLEIKHIFKQSQLFSDMMAKTDQLDAIILGVGNPTESSTYRKLGFIDEDNAKDLERKGAIVDILANFYNQAMEEVPSDISDRMIGLPLDHIKKAKKRIILASGEEKIPALRTLLTSDFVTVLIIDEAIANGLC</sequence>
<organism evidence="6 7">
    <name type="scientific">Facklamia lactis</name>
    <dbReference type="NCBI Taxonomy" id="2749967"/>
    <lineage>
        <taxon>Bacteria</taxon>
        <taxon>Bacillati</taxon>
        <taxon>Bacillota</taxon>
        <taxon>Bacilli</taxon>
        <taxon>Lactobacillales</taxon>
        <taxon>Aerococcaceae</taxon>
        <taxon>Facklamia</taxon>
    </lineage>
</organism>
<dbReference type="EMBL" id="JACBXQ010000007">
    <property type="protein sequence ID" value="MBG9987264.1"/>
    <property type="molecule type" value="Genomic_DNA"/>
</dbReference>
<feature type="domain" description="Sugar-binding" evidence="5">
    <location>
        <begin position="61"/>
        <end position="308"/>
    </location>
</feature>
<evidence type="ECO:0000256" key="3">
    <source>
        <dbReference type="ARBA" id="ARBA00023125"/>
    </source>
</evidence>
<evidence type="ECO:0000256" key="2">
    <source>
        <dbReference type="ARBA" id="ARBA00023015"/>
    </source>
</evidence>
<proteinExistence type="inferred from homology"/>
<comment type="caution">
    <text evidence="6">The sequence shown here is derived from an EMBL/GenBank/DDBJ whole genome shotgun (WGS) entry which is preliminary data.</text>
</comment>
<keyword evidence="7" id="KW-1185">Reference proteome</keyword>
<dbReference type="Gene3D" id="1.10.10.60">
    <property type="entry name" value="Homeodomain-like"/>
    <property type="match status" value="1"/>
</dbReference>
<keyword evidence="4" id="KW-0804">Transcription</keyword>
<dbReference type="InterPro" id="IPR051054">
    <property type="entry name" value="SorC_transcr_regulators"/>
</dbReference>
<dbReference type="PANTHER" id="PTHR34294">
    <property type="entry name" value="TRANSCRIPTIONAL REGULATOR-RELATED"/>
    <property type="match status" value="1"/>
</dbReference>
<protein>
    <submittedName>
        <fullName evidence="6">Sugar-binding transcriptional regulator</fullName>
    </submittedName>
</protein>
<evidence type="ECO:0000259" key="5">
    <source>
        <dbReference type="Pfam" id="PF04198"/>
    </source>
</evidence>
<dbReference type="Proteomes" id="UP000721415">
    <property type="component" value="Unassembled WGS sequence"/>
</dbReference>
<name>A0ABS0LTB0_9LACT</name>